<keyword evidence="1" id="KW-0863">Zinc-finger</keyword>
<feature type="region of interest" description="Disordered" evidence="2">
    <location>
        <begin position="394"/>
        <end position="434"/>
    </location>
</feature>
<feature type="non-terminal residue" evidence="4">
    <location>
        <position position="434"/>
    </location>
</feature>
<evidence type="ECO:0000313" key="4">
    <source>
        <dbReference type="EMBL" id="KAJ3582423.1"/>
    </source>
</evidence>
<dbReference type="Proteomes" id="UP001148018">
    <property type="component" value="Unassembled WGS sequence"/>
</dbReference>
<evidence type="ECO:0000256" key="2">
    <source>
        <dbReference type="SAM" id="MobiDB-lite"/>
    </source>
</evidence>
<dbReference type="SMART" id="SM00343">
    <property type="entry name" value="ZnF_C2HC"/>
    <property type="match status" value="1"/>
</dbReference>
<dbReference type="Pfam" id="PF00098">
    <property type="entry name" value="zf-CCHC"/>
    <property type="match status" value="1"/>
</dbReference>
<keyword evidence="5" id="KW-1185">Reference proteome</keyword>
<reference evidence="4" key="1">
    <citation type="submission" date="2022-07" db="EMBL/GenBank/DDBJ databases">
        <title>Chromosome-level genome of Muraenolepis orangiensis.</title>
        <authorList>
            <person name="Kim J."/>
        </authorList>
    </citation>
    <scope>NUCLEOTIDE SEQUENCE</scope>
    <source>
        <strain evidence="4">KU_S4_2022</strain>
        <tissue evidence="4">Muscle</tissue>
    </source>
</reference>
<dbReference type="GO" id="GO:0008270">
    <property type="term" value="F:zinc ion binding"/>
    <property type="evidence" value="ECO:0007669"/>
    <property type="project" value="UniProtKB-KW"/>
</dbReference>
<dbReference type="OrthoDB" id="8961543at2759"/>
<dbReference type="GO" id="GO:0003676">
    <property type="term" value="F:nucleic acid binding"/>
    <property type="evidence" value="ECO:0007669"/>
    <property type="project" value="InterPro"/>
</dbReference>
<proteinExistence type="predicted"/>
<protein>
    <recommendedName>
        <fullName evidence="3">CCHC-type domain-containing protein</fullName>
    </recommendedName>
</protein>
<dbReference type="SUPFAM" id="SSF57756">
    <property type="entry name" value="Retrovirus zinc finger-like domains"/>
    <property type="match status" value="1"/>
</dbReference>
<evidence type="ECO:0000259" key="3">
    <source>
        <dbReference type="PROSITE" id="PS50158"/>
    </source>
</evidence>
<name>A0A9Q0D7J0_9TELE</name>
<sequence length="434" mass="43762">MPAGVSPEEGGGEKLSRRHAVKLSPDAQVSVEECSLAVGEKVGYKSVKFAARMNRAVVVFLDSIDKVNSVVESGVAIRDVFTQVMPLFNSARRVMISNAPPFLSNEALGMELGRYGLLVSPIRMVSLGCKSPHLKHVLSFRRNTFMILKNNEAVLDLVMKFKVENFDYTVFATTENQKCFKCGLEGHFSRLCPQLKEGAGVAAAVPVAGPPVAAAVAAAEPPVAAAVPVAGPPVAAAVAAAGPPVAAAVTAAGPPVAAAVAAAGPPVAAAVAAAEPPVAAADPPVAAVEPPVAATVPAGGPPVPTVGPPVAAAGPLVDIAVAPAVVAVLPAGASGRPLWATVAVFGGVVGEPPAVAGAGAPPAGALDAVEWPLAVPALGRYEVAQEMVEEREVGMVIGDESSKPSGKRKNVTEEKNKSKAKKVVSSSSDESEGE</sequence>
<dbReference type="EMBL" id="JANIIK010001059">
    <property type="protein sequence ID" value="KAJ3582423.1"/>
    <property type="molecule type" value="Genomic_DNA"/>
</dbReference>
<dbReference type="Gene3D" id="4.10.60.10">
    <property type="entry name" value="Zinc finger, CCHC-type"/>
    <property type="match status" value="1"/>
</dbReference>
<accession>A0A9Q0D7J0</accession>
<evidence type="ECO:0000313" key="5">
    <source>
        <dbReference type="Proteomes" id="UP001148018"/>
    </source>
</evidence>
<feature type="domain" description="CCHC-type" evidence="3">
    <location>
        <begin position="178"/>
        <end position="194"/>
    </location>
</feature>
<dbReference type="InterPro" id="IPR001878">
    <property type="entry name" value="Znf_CCHC"/>
</dbReference>
<comment type="caution">
    <text evidence="4">The sequence shown here is derived from an EMBL/GenBank/DDBJ whole genome shotgun (WGS) entry which is preliminary data.</text>
</comment>
<keyword evidence="1" id="KW-0479">Metal-binding</keyword>
<organism evidence="4 5">
    <name type="scientific">Muraenolepis orangiensis</name>
    <name type="common">Patagonian moray cod</name>
    <dbReference type="NCBI Taxonomy" id="630683"/>
    <lineage>
        <taxon>Eukaryota</taxon>
        <taxon>Metazoa</taxon>
        <taxon>Chordata</taxon>
        <taxon>Craniata</taxon>
        <taxon>Vertebrata</taxon>
        <taxon>Euteleostomi</taxon>
        <taxon>Actinopterygii</taxon>
        <taxon>Neopterygii</taxon>
        <taxon>Teleostei</taxon>
        <taxon>Neoteleostei</taxon>
        <taxon>Acanthomorphata</taxon>
        <taxon>Zeiogadaria</taxon>
        <taxon>Gadariae</taxon>
        <taxon>Gadiformes</taxon>
        <taxon>Muraenolepidoidei</taxon>
        <taxon>Muraenolepididae</taxon>
        <taxon>Muraenolepis</taxon>
    </lineage>
</organism>
<gene>
    <name evidence="4" type="ORF">NHX12_000629</name>
</gene>
<evidence type="ECO:0000256" key="1">
    <source>
        <dbReference type="PROSITE-ProRule" id="PRU00047"/>
    </source>
</evidence>
<dbReference type="InterPro" id="IPR036875">
    <property type="entry name" value="Znf_CCHC_sf"/>
</dbReference>
<dbReference type="AlphaFoldDB" id="A0A9Q0D7J0"/>
<keyword evidence="1" id="KW-0862">Zinc</keyword>
<dbReference type="PROSITE" id="PS50158">
    <property type="entry name" value="ZF_CCHC"/>
    <property type="match status" value="1"/>
</dbReference>